<keyword evidence="1" id="KW-0732">Signal</keyword>
<name>A0A0E9NR22_SAICN</name>
<evidence type="ECO:0000313" key="3">
    <source>
        <dbReference type="Proteomes" id="UP000033140"/>
    </source>
</evidence>
<protein>
    <submittedName>
        <fullName evidence="2">Uncharacterized protein</fullName>
    </submittedName>
</protein>
<keyword evidence="3" id="KW-1185">Reference proteome</keyword>
<evidence type="ECO:0000313" key="2">
    <source>
        <dbReference type="EMBL" id="GAO52116.1"/>
    </source>
</evidence>
<reference evidence="2 3" key="2">
    <citation type="journal article" date="2014" name="J. Gen. Appl. Microbiol.">
        <title>The early diverging ascomycetous budding yeast Saitoella complicata has three histone deacetylases belonging to the Clr6, Hos2, and Rpd3 lineages.</title>
        <authorList>
            <person name="Nishida H."/>
            <person name="Matsumoto T."/>
            <person name="Kondo S."/>
            <person name="Hamamoto M."/>
            <person name="Yoshikawa H."/>
        </authorList>
    </citation>
    <scope>NUCLEOTIDE SEQUENCE [LARGE SCALE GENOMIC DNA]</scope>
    <source>
        <strain evidence="2 3">NRRL Y-17804</strain>
    </source>
</reference>
<reference evidence="2 3" key="3">
    <citation type="journal article" date="2015" name="Genome Announc.">
        <title>Draft Genome Sequence of the Archiascomycetous Yeast Saitoella complicata.</title>
        <authorList>
            <person name="Yamauchi K."/>
            <person name="Kondo S."/>
            <person name="Hamamoto M."/>
            <person name="Takahashi Y."/>
            <person name="Ogura Y."/>
            <person name="Hayashi T."/>
            <person name="Nishida H."/>
        </authorList>
    </citation>
    <scope>NUCLEOTIDE SEQUENCE [LARGE SCALE GENOMIC DNA]</scope>
    <source>
        <strain evidence="2 3">NRRL Y-17804</strain>
    </source>
</reference>
<dbReference type="Proteomes" id="UP000033140">
    <property type="component" value="Unassembled WGS sequence"/>
</dbReference>
<gene>
    <name evidence="2" type="ORF">G7K_6202-t1</name>
</gene>
<feature type="signal peptide" evidence="1">
    <location>
        <begin position="1"/>
        <end position="27"/>
    </location>
</feature>
<evidence type="ECO:0000256" key="1">
    <source>
        <dbReference type="SAM" id="SignalP"/>
    </source>
</evidence>
<dbReference type="AlphaFoldDB" id="A0A0E9NR22"/>
<reference evidence="2 3" key="1">
    <citation type="journal article" date="2011" name="J. Gen. Appl. Microbiol.">
        <title>Draft genome sequencing of the enigmatic yeast Saitoella complicata.</title>
        <authorList>
            <person name="Nishida H."/>
            <person name="Hamamoto M."/>
            <person name="Sugiyama J."/>
        </authorList>
    </citation>
    <scope>NUCLEOTIDE SEQUENCE [LARGE SCALE GENOMIC DNA]</scope>
    <source>
        <strain evidence="2 3">NRRL Y-17804</strain>
    </source>
</reference>
<feature type="chain" id="PRO_5002430665" evidence="1">
    <location>
        <begin position="28"/>
        <end position="238"/>
    </location>
</feature>
<dbReference type="EMBL" id="BACD03000060">
    <property type="protein sequence ID" value="GAO52116.1"/>
    <property type="molecule type" value="Genomic_DNA"/>
</dbReference>
<accession>A0A0E9NR22</accession>
<proteinExistence type="predicted"/>
<organism evidence="2 3">
    <name type="scientific">Saitoella complicata (strain BCRC 22490 / CBS 7301 / JCM 7358 / NBRC 10748 / NRRL Y-17804)</name>
    <dbReference type="NCBI Taxonomy" id="698492"/>
    <lineage>
        <taxon>Eukaryota</taxon>
        <taxon>Fungi</taxon>
        <taxon>Dikarya</taxon>
        <taxon>Ascomycota</taxon>
        <taxon>Taphrinomycotina</taxon>
        <taxon>Taphrinomycotina incertae sedis</taxon>
        <taxon>Saitoella</taxon>
    </lineage>
</organism>
<sequence>MLMNPSRYRIAMSCAGFSLVVLVIELGIPTDDRSIGCAQVPRTDLCLLTVARCPQDLGRLRWKRVRVSLCCLSAAHTSPGDSKRVHRGQGLPVLCFPWRRAPAGASLQLQVQPGRPAAETYWRPRVGRLLRARYAEAVNAKVEGMDRIQLLQSSRTTTSNGAFSFRCSHDATLIGIGGQSSHQASSPYFMSLSAAGICCCLHSQTPSSNFISLCDHVPCPWHTANDQSTLRPFEALTL</sequence>
<comment type="caution">
    <text evidence="2">The sequence shown here is derived from an EMBL/GenBank/DDBJ whole genome shotgun (WGS) entry which is preliminary data.</text>
</comment>